<dbReference type="eggNOG" id="ENOG502QR3B">
    <property type="taxonomic scope" value="Eukaryota"/>
</dbReference>
<dbReference type="OrthoDB" id="1901244at2759"/>
<sequence length="165" mass="18877">VLDVGRDLLQSFTPLKAVHEHVCAWHFYAHDQGRQVEAHHYCSHPTEEVRQCVLFDSDQKGARLLGVEYIISERLFNELPEEEKRYEVGSGLLVAPGVPGIAERQDMQKLIGTYGKAWHMWQVDLGDPLPYGPPQLMMAFTDDNQVRPELVEERDRRYGMSTAGE</sequence>
<dbReference type="OMA" id="MWHTHEF"/>
<dbReference type="KEGG" id="cvr:CHLNCDRAFT_17435"/>
<evidence type="ECO:0008006" key="4">
    <source>
        <dbReference type="Google" id="ProtNLM"/>
    </source>
</evidence>
<organism evidence="3">
    <name type="scientific">Chlorella variabilis</name>
    <name type="common">Green alga</name>
    <dbReference type="NCBI Taxonomy" id="554065"/>
    <lineage>
        <taxon>Eukaryota</taxon>
        <taxon>Viridiplantae</taxon>
        <taxon>Chlorophyta</taxon>
        <taxon>core chlorophytes</taxon>
        <taxon>Trebouxiophyceae</taxon>
        <taxon>Chlorellales</taxon>
        <taxon>Chlorellaceae</taxon>
        <taxon>Chlorella clade</taxon>
        <taxon>Chlorella</taxon>
    </lineage>
</organism>
<evidence type="ECO:0000313" key="2">
    <source>
        <dbReference type="EMBL" id="EFN60097.1"/>
    </source>
</evidence>
<reference evidence="2 3" key="1">
    <citation type="journal article" date="2010" name="Plant Cell">
        <title>The Chlorella variabilis NC64A genome reveals adaptation to photosymbiosis, coevolution with viruses, and cryptic sex.</title>
        <authorList>
            <person name="Blanc G."/>
            <person name="Duncan G."/>
            <person name="Agarkova I."/>
            <person name="Borodovsky M."/>
            <person name="Gurnon J."/>
            <person name="Kuo A."/>
            <person name="Lindquist E."/>
            <person name="Lucas S."/>
            <person name="Pangilinan J."/>
            <person name="Polle J."/>
            <person name="Salamov A."/>
            <person name="Terry A."/>
            <person name="Yamada T."/>
            <person name="Dunigan D.D."/>
            <person name="Grigoriev I.V."/>
            <person name="Claverie J.M."/>
            <person name="Van Etten J.L."/>
        </authorList>
    </citation>
    <scope>NUCLEOTIDE SEQUENCE [LARGE SCALE GENOMIC DNA]</scope>
    <source>
        <strain evidence="2 3">NC64A</strain>
    </source>
</reference>
<keyword evidence="3" id="KW-1185">Reference proteome</keyword>
<name>E1Z324_CHLVA</name>
<feature type="non-terminal residue" evidence="2">
    <location>
        <position position="165"/>
    </location>
</feature>
<dbReference type="GeneID" id="17359458"/>
<comment type="similarity">
    <text evidence="1">Belongs to the OBAP family.</text>
</comment>
<dbReference type="PANTHER" id="PTHR31360">
    <property type="match status" value="1"/>
</dbReference>
<evidence type="ECO:0000313" key="3">
    <source>
        <dbReference type="Proteomes" id="UP000008141"/>
    </source>
</evidence>
<dbReference type="FunCoup" id="E1Z324">
    <property type="interactions" value="78"/>
</dbReference>
<dbReference type="InParanoid" id="E1Z324"/>
<gene>
    <name evidence="2" type="ORF">CHLNCDRAFT_17435</name>
</gene>
<dbReference type="InterPro" id="IPR010686">
    <property type="entry name" value="OBAP-like"/>
</dbReference>
<dbReference type="RefSeq" id="XP_005852199.1">
    <property type="nucleotide sequence ID" value="XM_005852137.1"/>
</dbReference>
<evidence type="ECO:0000256" key="1">
    <source>
        <dbReference type="ARBA" id="ARBA00009740"/>
    </source>
</evidence>
<dbReference type="AlphaFoldDB" id="E1Z324"/>
<dbReference type="EMBL" id="GL433835">
    <property type="protein sequence ID" value="EFN60097.1"/>
    <property type="molecule type" value="Genomic_DNA"/>
</dbReference>
<dbReference type="PANTHER" id="PTHR31360:SF0">
    <property type="entry name" value="OIL BODY-ASSOCIATED PROTEIN 1B"/>
    <property type="match status" value="1"/>
</dbReference>
<proteinExistence type="inferred from homology"/>
<protein>
    <recommendedName>
        <fullName evidence="4">DUF1264 domain-containing protein</fullName>
    </recommendedName>
</protein>
<feature type="non-terminal residue" evidence="2">
    <location>
        <position position="1"/>
    </location>
</feature>
<dbReference type="Pfam" id="PF06884">
    <property type="entry name" value="DUF1264"/>
    <property type="match status" value="1"/>
</dbReference>
<accession>E1Z324</accession>
<dbReference type="Proteomes" id="UP000008141">
    <property type="component" value="Unassembled WGS sequence"/>
</dbReference>